<organism evidence="6 7">
    <name type="scientific">Natronorubrum sediminis</name>
    <dbReference type="NCBI Taxonomy" id="640943"/>
    <lineage>
        <taxon>Archaea</taxon>
        <taxon>Methanobacteriati</taxon>
        <taxon>Methanobacteriota</taxon>
        <taxon>Stenosarchaea group</taxon>
        <taxon>Halobacteria</taxon>
        <taxon>Halobacteriales</taxon>
        <taxon>Natrialbaceae</taxon>
        <taxon>Natronorubrum</taxon>
    </lineage>
</organism>
<evidence type="ECO:0000313" key="6">
    <source>
        <dbReference type="EMBL" id="SEH17851.1"/>
    </source>
</evidence>
<dbReference type="PANTHER" id="PTHR30136:SF35">
    <property type="entry name" value="HTH-TYPE TRANSCRIPTIONAL REGULATOR RV1719"/>
    <property type="match status" value="1"/>
</dbReference>
<dbReference type="Pfam" id="PF01614">
    <property type="entry name" value="IclR_C"/>
    <property type="match status" value="1"/>
</dbReference>
<dbReference type="GO" id="GO:0003677">
    <property type="term" value="F:DNA binding"/>
    <property type="evidence" value="ECO:0007669"/>
    <property type="project" value="UniProtKB-KW"/>
</dbReference>
<dbReference type="Gene3D" id="1.10.10.10">
    <property type="entry name" value="Winged helix-like DNA-binding domain superfamily/Winged helix DNA-binding domain"/>
    <property type="match status" value="1"/>
</dbReference>
<dbReference type="PROSITE" id="PS51078">
    <property type="entry name" value="ICLR_ED"/>
    <property type="match status" value="1"/>
</dbReference>
<evidence type="ECO:0000259" key="4">
    <source>
        <dbReference type="PROSITE" id="PS51077"/>
    </source>
</evidence>
<dbReference type="SMART" id="SM00346">
    <property type="entry name" value="HTH_ICLR"/>
    <property type="match status" value="1"/>
</dbReference>
<keyword evidence="7" id="KW-1185">Reference proteome</keyword>
<dbReference type="InterPro" id="IPR029016">
    <property type="entry name" value="GAF-like_dom_sf"/>
</dbReference>
<reference evidence="7" key="1">
    <citation type="submission" date="2016-10" db="EMBL/GenBank/DDBJ databases">
        <authorList>
            <person name="Varghese N."/>
            <person name="Submissions S."/>
        </authorList>
    </citation>
    <scope>NUCLEOTIDE SEQUENCE [LARGE SCALE GENOMIC DNA]</scope>
    <source>
        <strain evidence="7">CGMCC 1.8981</strain>
    </source>
</reference>
<keyword evidence="2" id="KW-0238">DNA-binding</keyword>
<dbReference type="EMBL" id="FNWL01000005">
    <property type="protein sequence ID" value="SEH17851.1"/>
    <property type="molecule type" value="Genomic_DNA"/>
</dbReference>
<evidence type="ECO:0000313" key="7">
    <source>
        <dbReference type="Proteomes" id="UP000199112"/>
    </source>
</evidence>
<evidence type="ECO:0000259" key="5">
    <source>
        <dbReference type="PROSITE" id="PS51078"/>
    </source>
</evidence>
<name>A0A1H6G441_9EURY</name>
<feature type="domain" description="IclR-ED" evidence="5">
    <location>
        <begin position="69"/>
        <end position="252"/>
    </location>
</feature>
<evidence type="ECO:0000256" key="2">
    <source>
        <dbReference type="ARBA" id="ARBA00023125"/>
    </source>
</evidence>
<dbReference type="Gene3D" id="3.30.450.40">
    <property type="match status" value="1"/>
</dbReference>
<dbReference type="AlphaFoldDB" id="A0A1H6G441"/>
<dbReference type="Proteomes" id="UP000199112">
    <property type="component" value="Unassembled WGS sequence"/>
</dbReference>
<dbReference type="GO" id="GO:0045892">
    <property type="term" value="P:negative regulation of DNA-templated transcription"/>
    <property type="evidence" value="ECO:0007669"/>
    <property type="project" value="TreeGrafter"/>
</dbReference>
<keyword evidence="3" id="KW-0804">Transcription</keyword>
<proteinExistence type="predicted"/>
<dbReference type="GO" id="GO:0003700">
    <property type="term" value="F:DNA-binding transcription factor activity"/>
    <property type="evidence" value="ECO:0007669"/>
    <property type="project" value="TreeGrafter"/>
</dbReference>
<evidence type="ECO:0000256" key="3">
    <source>
        <dbReference type="ARBA" id="ARBA00023163"/>
    </source>
</evidence>
<dbReference type="InterPro" id="IPR050707">
    <property type="entry name" value="HTH_MetabolicPath_Reg"/>
</dbReference>
<feature type="domain" description="HTH iclR-type" evidence="4">
    <location>
        <begin position="9"/>
        <end position="68"/>
    </location>
</feature>
<dbReference type="RefSeq" id="WP_090508168.1">
    <property type="nucleotide sequence ID" value="NZ_FNWL01000005.1"/>
</dbReference>
<dbReference type="SUPFAM" id="SSF46785">
    <property type="entry name" value="Winged helix' DNA-binding domain"/>
    <property type="match status" value="1"/>
</dbReference>
<gene>
    <name evidence="6" type="ORF">SAMN04487967_3421</name>
</gene>
<dbReference type="OrthoDB" id="14763at2157"/>
<sequence>MANDRTQTVKSADNLFGVLNAVHELDGAGVTEIASERGIAKSTAHDHLTTLVEHEFLIKSEGTYRVGLKCLHYGIQAKNRIELADVAMPSMEQLAKETGEIVWLMVEEHGKGVYLEKAMGERAVQPYGEIGKRVPLHNIAAGKAILAHTPESSVRKIVETNSLEKVTDRSITDVDELLEELEIVRDRGYALNDGETFEGFRAVGSPIVHEEQLLGSIAVSGPENRFRGERFRQELPEIVTGAANAIELSLASR</sequence>
<dbReference type="InterPro" id="IPR014757">
    <property type="entry name" value="Tscrpt_reg_IclR_C"/>
</dbReference>
<dbReference type="SUPFAM" id="SSF55781">
    <property type="entry name" value="GAF domain-like"/>
    <property type="match status" value="1"/>
</dbReference>
<dbReference type="InterPro" id="IPR005471">
    <property type="entry name" value="Tscrpt_reg_IclR_N"/>
</dbReference>
<dbReference type="Pfam" id="PF09339">
    <property type="entry name" value="HTH_IclR"/>
    <property type="match status" value="1"/>
</dbReference>
<evidence type="ECO:0000256" key="1">
    <source>
        <dbReference type="ARBA" id="ARBA00023015"/>
    </source>
</evidence>
<dbReference type="InterPro" id="IPR036390">
    <property type="entry name" value="WH_DNA-bd_sf"/>
</dbReference>
<accession>A0A1H6G441</accession>
<keyword evidence="1" id="KW-0805">Transcription regulation</keyword>
<protein>
    <submittedName>
        <fullName evidence="6">Transcriptional regulator, IclR family</fullName>
    </submittedName>
</protein>
<dbReference type="PANTHER" id="PTHR30136">
    <property type="entry name" value="HELIX-TURN-HELIX TRANSCRIPTIONAL REGULATOR, ICLR FAMILY"/>
    <property type="match status" value="1"/>
</dbReference>
<dbReference type="PROSITE" id="PS51077">
    <property type="entry name" value="HTH_ICLR"/>
    <property type="match status" value="1"/>
</dbReference>
<dbReference type="InterPro" id="IPR036388">
    <property type="entry name" value="WH-like_DNA-bd_sf"/>
</dbReference>